<dbReference type="Proteomes" id="UP000178179">
    <property type="component" value="Unassembled WGS sequence"/>
</dbReference>
<organism evidence="1 2">
    <name type="scientific">Candidatus Colwellbacteria bacterium GWA2_46_10</name>
    <dbReference type="NCBI Taxonomy" id="1797684"/>
    <lineage>
        <taxon>Bacteria</taxon>
        <taxon>Candidatus Colwelliibacteriota</taxon>
    </lineage>
</organism>
<dbReference type="AlphaFoldDB" id="A0A1G1YUS4"/>
<name>A0A1G1YUS4_9BACT</name>
<protein>
    <submittedName>
        <fullName evidence="1">Uncharacterized protein</fullName>
    </submittedName>
</protein>
<sequence>MHQRWEDLVSSSTREVLLERVVVSREDMKPLMNRYDGAVPNSRGQMIMAAGARAVQEAKPGGIIPKLCGPVIPTVTARVCFELEGVLPTVMGERIEQVAVIVRHGASREALRDTENVSVITRTPSGSRRFYITEGPIERTCSSIAGLVHQARRWAERAGFFAADDVEDVEPSEEEVTEFEAVLATMASEYGSG</sequence>
<reference evidence="1 2" key="1">
    <citation type="journal article" date="2016" name="Nat. Commun.">
        <title>Thousands of microbial genomes shed light on interconnected biogeochemical processes in an aquifer system.</title>
        <authorList>
            <person name="Anantharaman K."/>
            <person name="Brown C.T."/>
            <person name="Hug L.A."/>
            <person name="Sharon I."/>
            <person name="Castelle C.J."/>
            <person name="Probst A.J."/>
            <person name="Thomas B.C."/>
            <person name="Singh A."/>
            <person name="Wilkins M.J."/>
            <person name="Karaoz U."/>
            <person name="Brodie E.L."/>
            <person name="Williams K.H."/>
            <person name="Hubbard S.S."/>
            <person name="Banfield J.F."/>
        </authorList>
    </citation>
    <scope>NUCLEOTIDE SEQUENCE [LARGE SCALE GENOMIC DNA]</scope>
</reference>
<evidence type="ECO:0000313" key="2">
    <source>
        <dbReference type="Proteomes" id="UP000178179"/>
    </source>
</evidence>
<gene>
    <name evidence="1" type="ORF">A2119_02830</name>
</gene>
<dbReference type="EMBL" id="MHIS01000021">
    <property type="protein sequence ID" value="OGY56121.1"/>
    <property type="molecule type" value="Genomic_DNA"/>
</dbReference>
<accession>A0A1G1YUS4</accession>
<proteinExistence type="predicted"/>
<comment type="caution">
    <text evidence="1">The sequence shown here is derived from an EMBL/GenBank/DDBJ whole genome shotgun (WGS) entry which is preliminary data.</text>
</comment>
<evidence type="ECO:0000313" key="1">
    <source>
        <dbReference type="EMBL" id="OGY56121.1"/>
    </source>
</evidence>